<evidence type="ECO:0000313" key="2">
    <source>
        <dbReference type="Proteomes" id="UP001470230"/>
    </source>
</evidence>
<dbReference type="Proteomes" id="UP001470230">
    <property type="component" value="Unassembled WGS sequence"/>
</dbReference>
<dbReference type="PANTHER" id="PTHR24159:SF5">
    <property type="entry name" value="ANK_REP_REGION DOMAIN-CONTAINING PROTEIN"/>
    <property type="match status" value="1"/>
</dbReference>
<keyword evidence="2" id="KW-1185">Reference proteome</keyword>
<name>A0ABR2J304_9EUKA</name>
<gene>
    <name evidence="1" type="ORF">M9Y10_007347</name>
</gene>
<dbReference type="PANTHER" id="PTHR24159">
    <property type="match status" value="1"/>
</dbReference>
<dbReference type="InterPro" id="IPR036770">
    <property type="entry name" value="Ankyrin_rpt-contain_sf"/>
</dbReference>
<protein>
    <recommendedName>
        <fullName evidence="3">DUF3447 domain-containing protein</fullName>
    </recommendedName>
</protein>
<accession>A0ABR2J304</accession>
<dbReference type="SUPFAM" id="SSF48403">
    <property type="entry name" value="Ankyrin repeat"/>
    <property type="match status" value="1"/>
</dbReference>
<comment type="caution">
    <text evidence="1">The sequence shown here is derived from an EMBL/GenBank/DDBJ whole genome shotgun (WGS) entry which is preliminary data.</text>
</comment>
<sequence length="385" mass="46345">MSERNPQQYLEIMNSIQESIEQFLKKENSEDNFSILVNTFDKTKINDNKFDLLSLLHLISKIVNNSYRSHNFFEKIEQILQYFQSDINNYFSNSQIFNIFEGNKRILLFLNEEGILTFDENIVKKITKTEKYRDADYPQYFQPEIQPFVEEKWFPEELNKEIEEELPDDFYDQRNKGQNDDELCELIRNDKYEEFRKYIKEHKMTLDDTIQPSIYETNRFLIKKMLRKSGLTMIEYAAFFGSIKILNYLRKKKVKSTGPLMLFAIHSQNEEIIHSLEDKHGEFGVKTYKRFFYESLKCHHNDIANYFLSKLNGNDKNSQDTINQSLKYYNFKFLKNEFIKESSFFYLCKYDYCTFVDSLLKSQTLDVNKKEILRKFANSIFFSIF</sequence>
<evidence type="ECO:0008006" key="3">
    <source>
        <dbReference type="Google" id="ProtNLM"/>
    </source>
</evidence>
<dbReference type="EMBL" id="JAPFFF010000013">
    <property type="protein sequence ID" value="KAK8871612.1"/>
    <property type="molecule type" value="Genomic_DNA"/>
</dbReference>
<evidence type="ECO:0000313" key="1">
    <source>
        <dbReference type="EMBL" id="KAK8871612.1"/>
    </source>
</evidence>
<reference evidence="1 2" key="1">
    <citation type="submission" date="2024-04" db="EMBL/GenBank/DDBJ databases">
        <title>Tritrichomonas musculus Genome.</title>
        <authorList>
            <person name="Alves-Ferreira E."/>
            <person name="Grigg M."/>
            <person name="Lorenzi H."/>
            <person name="Galac M."/>
        </authorList>
    </citation>
    <scope>NUCLEOTIDE SEQUENCE [LARGE SCALE GENOMIC DNA]</scope>
    <source>
        <strain evidence="1 2">EAF2021</strain>
    </source>
</reference>
<proteinExistence type="predicted"/>
<organism evidence="1 2">
    <name type="scientific">Tritrichomonas musculus</name>
    <dbReference type="NCBI Taxonomy" id="1915356"/>
    <lineage>
        <taxon>Eukaryota</taxon>
        <taxon>Metamonada</taxon>
        <taxon>Parabasalia</taxon>
        <taxon>Tritrichomonadida</taxon>
        <taxon>Tritrichomonadidae</taxon>
        <taxon>Tritrichomonas</taxon>
    </lineage>
</organism>